<feature type="compositionally biased region" description="Acidic residues" evidence="1">
    <location>
        <begin position="130"/>
        <end position="145"/>
    </location>
</feature>
<feature type="non-terminal residue" evidence="2">
    <location>
        <position position="145"/>
    </location>
</feature>
<protein>
    <submittedName>
        <fullName evidence="2">Chromatin modification-related protein EAF7-like</fullName>
    </submittedName>
</protein>
<name>A0A392PH43_9FABA</name>
<evidence type="ECO:0000313" key="3">
    <source>
        <dbReference type="Proteomes" id="UP000265520"/>
    </source>
</evidence>
<reference evidence="2 3" key="1">
    <citation type="journal article" date="2018" name="Front. Plant Sci.">
        <title>Red Clover (Trifolium pratense) and Zigzag Clover (T. medium) - A Picture of Genomic Similarities and Differences.</title>
        <authorList>
            <person name="Dluhosova J."/>
            <person name="Istvanek J."/>
            <person name="Nedelnik J."/>
            <person name="Repkova J."/>
        </authorList>
    </citation>
    <scope>NUCLEOTIDE SEQUENCE [LARGE SCALE GENOMIC DNA]</scope>
    <source>
        <strain evidence="3">cv. 10/8</strain>
        <tissue evidence="2">Leaf</tissue>
    </source>
</reference>
<dbReference type="EMBL" id="LXQA010079970">
    <property type="protein sequence ID" value="MCI11388.1"/>
    <property type="molecule type" value="Genomic_DNA"/>
</dbReference>
<keyword evidence="3" id="KW-1185">Reference proteome</keyword>
<dbReference type="Proteomes" id="UP000265520">
    <property type="component" value="Unassembled WGS sequence"/>
</dbReference>
<feature type="region of interest" description="Disordered" evidence="1">
    <location>
        <begin position="117"/>
        <end position="145"/>
    </location>
</feature>
<evidence type="ECO:0000256" key="1">
    <source>
        <dbReference type="SAM" id="MobiDB-lite"/>
    </source>
</evidence>
<dbReference type="AlphaFoldDB" id="A0A392PH43"/>
<sequence length="145" mass="16936">MIDPSMRQLKRNKSSPEPMPRREPVAKPEVLTNGNHGPSHAAQQQNFGISSPESFDSDDDDDEYDNTDNLDRSGRRRRKPKRYSGNEFVEEVSDYEAEFDSDDDIVGEVVYDEEYLKKRKQRRKHSSSSEGDEEYQWDDDNVEEE</sequence>
<evidence type="ECO:0000313" key="2">
    <source>
        <dbReference type="EMBL" id="MCI11388.1"/>
    </source>
</evidence>
<organism evidence="2 3">
    <name type="scientific">Trifolium medium</name>
    <dbReference type="NCBI Taxonomy" id="97028"/>
    <lineage>
        <taxon>Eukaryota</taxon>
        <taxon>Viridiplantae</taxon>
        <taxon>Streptophyta</taxon>
        <taxon>Embryophyta</taxon>
        <taxon>Tracheophyta</taxon>
        <taxon>Spermatophyta</taxon>
        <taxon>Magnoliopsida</taxon>
        <taxon>eudicotyledons</taxon>
        <taxon>Gunneridae</taxon>
        <taxon>Pentapetalae</taxon>
        <taxon>rosids</taxon>
        <taxon>fabids</taxon>
        <taxon>Fabales</taxon>
        <taxon>Fabaceae</taxon>
        <taxon>Papilionoideae</taxon>
        <taxon>50 kb inversion clade</taxon>
        <taxon>NPAAA clade</taxon>
        <taxon>Hologalegina</taxon>
        <taxon>IRL clade</taxon>
        <taxon>Trifolieae</taxon>
        <taxon>Trifolium</taxon>
    </lineage>
</organism>
<accession>A0A392PH43</accession>
<proteinExistence type="predicted"/>
<feature type="compositionally biased region" description="Basic residues" evidence="1">
    <location>
        <begin position="117"/>
        <end position="126"/>
    </location>
</feature>
<comment type="caution">
    <text evidence="2">The sequence shown here is derived from an EMBL/GenBank/DDBJ whole genome shotgun (WGS) entry which is preliminary data.</text>
</comment>
<feature type="compositionally biased region" description="Acidic residues" evidence="1">
    <location>
        <begin position="55"/>
        <end position="68"/>
    </location>
</feature>
<feature type="compositionally biased region" description="Polar residues" evidence="1">
    <location>
        <begin position="32"/>
        <end position="54"/>
    </location>
</feature>
<feature type="region of interest" description="Disordered" evidence="1">
    <location>
        <begin position="1"/>
        <end position="85"/>
    </location>
</feature>